<dbReference type="SUPFAM" id="SSF53474">
    <property type="entry name" value="alpha/beta-Hydrolases"/>
    <property type="match status" value="1"/>
</dbReference>
<sequence length="347" mass="38891">MIRHLLLSLLLTVTACAHGQSAPATPAAPDTAGGPAYDAELTTYPYPYEVRFHPVEAQGLKLRMAYMDVTPAKPNGTTVVLLHGKNFAGGHWEDTIRALSERGFRVVVPDQIGFGKSSKPERFQFTFQALATHTRELLDTLRVERAVVVGHSMGGMLATRLALMFPERFSGLVLVNPIGLEDWKRVVPYRTIDAWYQNELKSTPESVREYMRVSYFGGQWKPEYDKLVQMQAGWLRGPDRERISWVSSLTYDMVFTQPVVHEFPDVRVPTLLIIGQRDRTALGRAWAPESVRDSLGDYPALGRKAAAAIPGARLVELPGVGHVPQVEDFDRYLEALLQFLPMQSETR</sequence>
<dbReference type="PANTHER" id="PTHR43798">
    <property type="entry name" value="MONOACYLGLYCEROL LIPASE"/>
    <property type="match status" value="1"/>
</dbReference>
<proteinExistence type="predicted"/>
<protein>
    <submittedName>
        <fullName evidence="3">Alpha/beta hydrolase</fullName>
    </submittedName>
</protein>
<name>A0ABY9XB21_9BACT</name>
<dbReference type="Proteomes" id="UP001611383">
    <property type="component" value="Chromosome"/>
</dbReference>
<dbReference type="InterPro" id="IPR050266">
    <property type="entry name" value="AB_hydrolase_sf"/>
</dbReference>
<evidence type="ECO:0000313" key="3">
    <source>
        <dbReference type="EMBL" id="WNG52612.1"/>
    </source>
</evidence>
<keyword evidence="4" id="KW-1185">Reference proteome</keyword>
<dbReference type="Pfam" id="PF12697">
    <property type="entry name" value="Abhydrolase_6"/>
    <property type="match status" value="1"/>
</dbReference>
<dbReference type="PANTHER" id="PTHR43798:SF33">
    <property type="entry name" value="HYDROLASE, PUTATIVE (AFU_ORTHOLOGUE AFUA_2G14860)-RELATED"/>
    <property type="match status" value="1"/>
</dbReference>
<evidence type="ECO:0000256" key="1">
    <source>
        <dbReference type="SAM" id="SignalP"/>
    </source>
</evidence>
<dbReference type="InterPro" id="IPR000639">
    <property type="entry name" value="Epox_hydrolase-like"/>
</dbReference>
<dbReference type="PROSITE" id="PS51257">
    <property type="entry name" value="PROKAR_LIPOPROTEIN"/>
    <property type="match status" value="1"/>
</dbReference>
<dbReference type="PRINTS" id="PR00412">
    <property type="entry name" value="EPOXHYDRLASE"/>
</dbReference>
<dbReference type="GO" id="GO:0016787">
    <property type="term" value="F:hydrolase activity"/>
    <property type="evidence" value="ECO:0007669"/>
    <property type="project" value="UniProtKB-KW"/>
</dbReference>
<dbReference type="PRINTS" id="PR00111">
    <property type="entry name" value="ABHYDROLASE"/>
</dbReference>
<dbReference type="InterPro" id="IPR029058">
    <property type="entry name" value="AB_hydrolase_fold"/>
</dbReference>
<dbReference type="EMBL" id="CP043494">
    <property type="protein sequence ID" value="WNG52612.1"/>
    <property type="molecule type" value="Genomic_DNA"/>
</dbReference>
<feature type="signal peptide" evidence="1">
    <location>
        <begin position="1"/>
        <end position="19"/>
    </location>
</feature>
<accession>A0ABY9XB21</accession>
<feature type="domain" description="AB hydrolase-1" evidence="2">
    <location>
        <begin position="79"/>
        <end position="334"/>
    </location>
</feature>
<reference evidence="3 4" key="1">
    <citation type="submission" date="2019-08" db="EMBL/GenBank/DDBJ databases">
        <title>Archangium and Cystobacter genomes.</title>
        <authorList>
            <person name="Chen I.-C.K."/>
            <person name="Wielgoss S."/>
        </authorList>
    </citation>
    <scope>NUCLEOTIDE SEQUENCE [LARGE SCALE GENOMIC DNA]</scope>
    <source>
        <strain evidence="3 4">Cbm 6</strain>
    </source>
</reference>
<keyword evidence="3" id="KW-0378">Hydrolase</keyword>
<evidence type="ECO:0000313" key="4">
    <source>
        <dbReference type="Proteomes" id="UP001611383"/>
    </source>
</evidence>
<dbReference type="Gene3D" id="3.40.50.1820">
    <property type="entry name" value="alpha/beta hydrolase"/>
    <property type="match status" value="1"/>
</dbReference>
<dbReference type="InterPro" id="IPR000073">
    <property type="entry name" value="AB_hydrolase_1"/>
</dbReference>
<keyword evidence="1" id="KW-0732">Signal</keyword>
<feature type="chain" id="PRO_5046448702" evidence="1">
    <location>
        <begin position="20"/>
        <end position="347"/>
    </location>
</feature>
<organism evidence="3 4">
    <name type="scientific">Archangium minus</name>
    <dbReference type="NCBI Taxonomy" id="83450"/>
    <lineage>
        <taxon>Bacteria</taxon>
        <taxon>Pseudomonadati</taxon>
        <taxon>Myxococcota</taxon>
        <taxon>Myxococcia</taxon>
        <taxon>Myxococcales</taxon>
        <taxon>Cystobacterineae</taxon>
        <taxon>Archangiaceae</taxon>
        <taxon>Archangium</taxon>
    </lineage>
</organism>
<evidence type="ECO:0000259" key="2">
    <source>
        <dbReference type="Pfam" id="PF12697"/>
    </source>
</evidence>
<gene>
    <name evidence="3" type="ORF">F0U60_27220</name>
</gene>